<dbReference type="PROSITE" id="PS51892">
    <property type="entry name" value="SUBTILASE"/>
    <property type="match status" value="1"/>
</dbReference>
<dbReference type="OrthoDB" id="9798386at2"/>
<feature type="active site" description="Charge relay system" evidence="6">
    <location>
        <position position="311"/>
    </location>
</feature>
<dbReference type="InterPro" id="IPR022398">
    <property type="entry name" value="Peptidase_S8_His-AS"/>
</dbReference>
<evidence type="ECO:0000313" key="9">
    <source>
        <dbReference type="EMBL" id="PTM59884.1"/>
    </source>
</evidence>
<dbReference type="SUPFAM" id="SSF52743">
    <property type="entry name" value="Subtilisin-like"/>
    <property type="match status" value="1"/>
</dbReference>
<dbReference type="GO" id="GO:0004252">
    <property type="term" value="F:serine-type endopeptidase activity"/>
    <property type="evidence" value="ECO:0007669"/>
    <property type="project" value="UniProtKB-UniRule"/>
</dbReference>
<dbReference type="Gene3D" id="3.40.50.200">
    <property type="entry name" value="Peptidase S8/S53 domain"/>
    <property type="match status" value="1"/>
</dbReference>
<evidence type="ECO:0000256" key="5">
    <source>
        <dbReference type="ARBA" id="ARBA00022825"/>
    </source>
</evidence>
<dbReference type="CDD" id="cd07477">
    <property type="entry name" value="Peptidases_S8_Subtilisin_subset"/>
    <property type="match status" value="1"/>
</dbReference>
<evidence type="ECO:0000256" key="3">
    <source>
        <dbReference type="ARBA" id="ARBA00022723"/>
    </source>
</evidence>
<keyword evidence="10" id="KW-1185">Reference proteome</keyword>
<comment type="caution">
    <text evidence="9">The sequence shown here is derived from an EMBL/GenBank/DDBJ whole genome shotgun (WGS) entry which is preliminary data.</text>
</comment>
<keyword evidence="3" id="KW-0479">Metal-binding</keyword>
<dbReference type="GO" id="GO:0006508">
    <property type="term" value="P:proteolysis"/>
    <property type="evidence" value="ECO:0007669"/>
    <property type="project" value="UniProtKB-KW"/>
</dbReference>
<dbReference type="InterPro" id="IPR036852">
    <property type="entry name" value="Peptidase_S8/S53_dom_sf"/>
</dbReference>
<gene>
    <name evidence="9" type="ORF">C8J48_2521</name>
</gene>
<dbReference type="InterPro" id="IPR023828">
    <property type="entry name" value="Peptidase_S8_Ser-AS"/>
</dbReference>
<name>A0A2T4ZDB3_9BACL</name>
<evidence type="ECO:0000256" key="4">
    <source>
        <dbReference type="ARBA" id="ARBA00022801"/>
    </source>
</evidence>
<dbReference type="PROSITE" id="PS00137">
    <property type="entry name" value="SUBTILASE_HIS"/>
    <property type="match status" value="1"/>
</dbReference>
<dbReference type="EMBL" id="PZZP01000001">
    <property type="protein sequence ID" value="PTM59884.1"/>
    <property type="molecule type" value="Genomic_DNA"/>
</dbReference>
<sequence>MMNGAYGSYTFSLRRWSLLKRIEKAGGNIRYISRHCGIVSAYVPNEEIRGILEDPALLTAEVDQQVLLPKPKLIGVISRNRMIQKIKPTSQVVTWNVKKVWKGNPDPRAGAGVRVGVVDTGINLNHPDLRKNIKGGINIVEPKRPPHDGNGHGTHVAGIIAARSNSIGVTGVAPAASLYAIKVLSDRGVGSISTLVRGIDWGIDNGMHILNLSLGGGKNIPAALARAIRVANSRGVLVIAAAGNSANADGSGDTVEVPASLPTVVAVAALTRGNKRAPFSATGPTLDIAAPGVSILSTYTGNRYAALSGTSQAAPHVSGVAAILRQQGMSSAAIKRTLSKRALTLGSRRLYGAGLVQV</sequence>
<dbReference type="InterPro" id="IPR050131">
    <property type="entry name" value="Peptidase_S8_subtilisin-like"/>
</dbReference>
<dbReference type="Proteomes" id="UP000241639">
    <property type="component" value="Unassembled WGS sequence"/>
</dbReference>
<dbReference type="InterPro" id="IPR034202">
    <property type="entry name" value="Subtilisin_Carlsberg-like"/>
</dbReference>
<evidence type="ECO:0000256" key="2">
    <source>
        <dbReference type="ARBA" id="ARBA00022670"/>
    </source>
</evidence>
<dbReference type="PANTHER" id="PTHR43806">
    <property type="entry name" value="PEPTIDASE S8"/>
    <property type="match status" value="1"/>
</dbReference>
<feature type="domain" description="Peptidase S8/S53" evidence="8">
    <location>
        <begin position="110"/>
        <end position="354"/>
    </location>
</feature>
<proteinExistence type="inferred from homology"/>
<dbReference type="InterPro" id="IPR015500">
    <property type="entry name" value="Peptidase_S8_subtilisin-rel"/>
</dbReference>
<dbReference type="AlphaFoldDB" id="A0A2T4ZDB3"/>
<accession>A0A2T4ZDB3</accession>
<dbReference type="PRINTS" id="PR00723">
    <property type="entry name" value="SUBTILISIN"/>
</dbReference>
<keyword evidence="2 6" id="KW-0645">Protease</keyword>
<dbReference type="PROSITE" id="PS00138">
    <property type="entry name" value="SUBTILASE_SER"/>
    <property type="match status" value="1"/>
</dbReference>
<keyword evidence="5 6" id="KW-0720">Serine protease</keyword>
<dbReference type="InterPro" id="IPR023827">
    <property type="entry name" value="Peptidase_S8_Asp-AS"/>
</dbReference>
<evidence type="ECO:0000256" key="7">
    <source>
        <dbReference type="RuleBase" id="RU003355"/>
    </source>
</evidence>
<comment type="similarity">
    <text evidence="1 6 7">Belongs to the peptidase S8 family.</text>
</comment>
<keyword evidence="4 6" id="KW-0378">Hydrolase</keyword>
<feature type="active site" description="Charge relay system" evidence="6">
    <location>
        <position position="119"/>
    </location>
</feature>
<evidence type="ECO:0000313" key="10">
    <source>
        <dbReference type="Proteomes" id="UP000241639"/>
    </source>
</evidence>
<organism evidence="9 10">
    <name type="scientific">Desmospora activa DSM 45169</name>
    <dbReference type="NCBI Taxonomy" id="1121389"/>
    <lineage>
        <taxon>Bacteria</taxon>
        <taxon>Bacillati</taxon>
        <taxon>Bacillota</taxon>
        <taxon>Bacilli</taxon>
        <taxon>Bacillales</taxon>
        <taxon>Thermoactinomycetaceae</taxon>
        <taxon>Desmospora</taxon>
    </lineage>
</organism>
<dbReference type="Pfam" id="PF00082">
    <property type="entry name" value="Peptidase_S8"/>
    <property type="match status" value="1"/>
</dbReference>
<dbReference type="PROSITE" id="PS00136">
    <property type="entry name" value="SUBTILASE_ASP"/>
    <property type="match status" value="1"/>
</dbReference>
<protein>
    <submittedName>
        <fullName evidence="9">Subtilisin</fullName>
    </submittedName>
</protein>
<dbReference type="InterPro" id="IPR000209">
    <property type="entry name" value="Peptidase_S8/S53_dom"/>
</dbReference>
<dbReference type="PANTHER" id="PTHR43806:SF11">
    <property type="entry name" value="CEREVISIN-RELATED"/>
    <property type="match status" value="1"/>
</dbReference>
<dbReference type="GO" id="GO:0046872">
    <property type="term" value="F:metal ion binding"/>
    <property type="evidence" value="ECO:0007669"/>
    <property type="project" value="UniProtKB-KW"/>
</dbReference>
<evidence type="ECO:0000256" key="1">
    <source>
        <dbReference type="ARBA" id="ARBA00011073"/>
    </source>
</evidence>
<evidence type="ECO:0000256" key="6">
    <source>
        <dbReference type="PROSITE-ProRule" id="PRU01240"/>
    </source>
</evidence>
<reference evidence="9 10" key="1">
    <citation type="submission" date="2018-04" db="EMBL/GenBank/DDBJ databases">
        <title>Genomic Encyclopedia of Archaeal and Bacterial Type Strains, Phase II (KMG-II): from individual species to whole genera.</title>
        <authorList>
            <person name="Goeker M."/>
        </authorList>
    </citation>
    <scope>NUCLEOTIDE SEQUENCE [LARGE SCALE GENOMIC DNA]</scope>
    <source>
        <strain evidence="9 10">DSM 45169</strain>
    </source>
</reference>
<evidence type="ECO:0000259" key="8">
    <source>
        <dbReference type="Pfam" id="PF00082"/>
    </source>
</evidence>
<feature type="active site" description="Charge relay system" evidence="6">
    <location>
        <position position="152"/>
    </location>
</feature>